<accession>H8GR43</accession>
<dbReference type="AlphaFoldDB" id="H8GR43"/>
<organism evidence="1 2">
    <name type="scientific">Methylomicrobium album BG8</name>
    <dbReference type="NCBI Taxonomy" id="686340"/>
    <lineage>
        <taxon>Bacteria</taxon>
        <taxon>Pseudomonadati</taxon>
        <taxon>Pseudomonadota</taxon>
        <taxon>Gammaproteobacteria</taxon>
        <taxon>Methylococcales</taxon>
        <taxon>Methylococcaceae</taxon>
        <taxon>Methylomicrobium</taxon>
    </lineage>
</organism>
<dbReference type="HOGENOM" id="CLU_2880677_0_0_6"/>
<reference evidence="1 2" key="1">
    <citation type="journal article" date="2013" name="Genome Announc.">
        <title>Genome Sequence of the Obligate Gammaproteobacterial Methanotroph Methylomicrobium album Strain BG8.</title>
        <authorList>
            <person name="Kits K.D."/>
            <person name="Kalyuzhnaya M.G."/>
            <person name="Klotz M.G."/>
            <person name="Jetten M.S."/>
            <person name="Op den Camp H.J."/>
            <person name="Vuilleumier S."/>
            <person name="Bringel F."/>
            <person name="Dispirito A.A."/>
            <person name="Murrell J.C."/>
            <person name="Bruce D."/>
            <person name="Cheng J.F."/>
            <person name="Copeland A."/>
            <person name="Goodwin L."/>
            <person name="Hauser L."/>
            <person name="Lajus A."/>
            <person name="Land M.L."/>
            <person name="Lapidus A."/>
            <person name="Lucas S."/>
            <person name="Medigue C."/>
            <person name="Pitluck S."/>
            <person name="Woyke T."/>
            <person name="Zeytun A."/>
            <person name="Stein L.Y."/>
        </authorList>
    </citation>
    <scope>NUCLEOTIDE SEQUENCE [LARGE SCALE GENOMIC DNA]</scope>
    <source>
        <strain evidence="1 2">BG8</strain>
    </source>
</reference>
<name>H8GR43_METAL</name>
<keyword evidence="2" id="KW-1185">Reference proteome</keyword>
<proteinExistence type="predicted"/>
<sequence>MIISAITLDQHADIYEAMTNRQTHHAGSETFYTGHHPELDTIVIFQNGASDSATLIEIGKFSR</sequence>
<evidence type="ECO:0000313" key="2">
    <source>
        <dbReference type="Proteomes" id="UP000005090"/>
    </source>
</evidence>
<evidence type="ECO:0000313" key="1">
    <source>
        <dbReference type="EMBL" id="EIC29870.1"/>
    </source>
</evidence>
<gene>
    <name evidence="1" type="ORF">Metal_2115</name>
</gene>
<dbReference type="Proteomes" id="UP000005090">
    <property type="component" value="Chromosome"/>
</dbReference>
<dbReference type="RefSeq" id="WP_005372078.1">
    <property type="nucleotide sequence ID" value="NZ_CM001475.1"/>
</dbReference>
<dbReference type="EMBL" id="CM001475">
    <property type="protein sequence ID" value="EIC29870.1"/>
    <property type="molecule type" value="Genomic_DNA"/>
</dbReference>
<protein>
    <submittedName>
        <fullName evidence="1">Uncharacterized protein</fullName>
    </submittedName>
</protein>